<dbReference type="EMBL" id="CDMZ01005031">
    <property type="protein sequence ID" value="CEM51733.1"/>
    <property type="molecule type" value="Genomic_DNA"/>
</dbReference>
<sequence length="351" mass="39025">MQGVEVDAKIVCDKYQVGYRLSPFAGIHASNFTVESFALVAAGHEQFWLEQTDMDVVTELQRKHRLETDARYFVRHDIEQVDIIQHRRVLECGVTLVACAVVNGGVALEWSKAALEDSHVYHYARARDDTYPGPGIPWQALKKLCDLNPQFAPCWHCQEDLAKMRKGLIPPGSVIFWNLDYKEAQTKGMIIFPGPLLQNGRVVAAMTLPNSFRLENVRVYCPIKEAMEKGNVYMVTKGGVERGEVSMNKDAASESPVLSPITEPDSELNFEYESDTQNEENEGRKGKRKREFSPTAPVVPSLSAALSAAIAVAQPVTPSEVPDESNPAFHPLSSPIHPNDSVPPPLQPYQQ</sequence>
<feature type="compositionally biased region" description="Pro residues" evidence="1">
    <location>
        <begin position="341"/>
        <end position="351"/>
    </location>
</feature>
<dbReference type="VEuPathDB" id="CryptoDB:Cvel_10814"/>
<feature type="region of interest" description="Disordered" evidence="1">
    <location>
        <begin position="272"/>
        <end position="297"/>
    </location>
</feature>
<accession>A0A0G4I423</accession>
<reference evidence="2" key="1">
    <citation type="submission" date="2014-11" db="EMBL/GenBank/DDBJ databases">
        <authorList>
            <person name="Otto D Thomas"/>
            <person name="Naeem Raeece"/>
        </authorList>
    </citation>
    <scope>NUCLEOTIDE SEQUENCE</scope>
</reference>
<evidence type="ECO:0000256" key="1">
    <source>
        <dbReference type="SAM" id="MobiDB-lite"/>
    </source>
</evidence>
<name>A0A0G4I423_9ALVE</name>
<dbReference type="AlphaFoldDB" id="A0A0G4I423"/>
<feature type="region of interest" description="Disordered" evidence="1">
    <location>
        <begin position="315"/>
        <end position="351"/>
    </location>
</feature>
<protein>
    <submittedName>
        <fullName evidence="2">Uncharacterized protein</fullName>
    </submittedName>
</protein>
<organism evidence="2">
    <name type="scientific">Chromera velia CCMP2878</name>
    <dbReference type="NCBI Taxonomy" id="1169474"/>
    <lineage>
        <taxon>Eukaryota</taxon>
        <taxon>Sar</taxon>
        <taxon>Alveolata</taxon>
        <taxon>Colpodellida</taxon>
        <taxon>Chromeraceae</taxon>
        <taxon>Chromera</taxon>
    </lineage>
</organism>
<gene>
    <name evidence="2" type="ORF">Cvel_10814</name>
</gene>
<proteinExistence type="predicted"/>
<evidence type="ECO:0000313" key="2">
    <source>
        <dbReference type="EMBL" id="CEM51733.1"/>
    </source>
</evidence>